<dbReference type="Proteomes" id="UP000253215">
    <property type="component" value="Unassembled WGS sequence"/>
</dbReference>
<feature type="transmembrane region" description="Helical" evidence="7">
    <location>
        <begin position="102"/>
        <end position="123"/>
    </location>
</feature>
<feature type="transmembrane region" description="Helical" evidence="7">
    <location>
        <begin position="67"/>
        <end position="90"/>
    </location>
</feature>
<keyword evidence="5 7" id="KW-1133">Transmembrane helix</keyword>
<reference evidence="9 10" key="1">
    <citation type="journal article" date="2018" name="Sci. Rep.">
        <title>Network-guided genomic and metagenomic analysis of the faecal microbiota of the critically endangered kakapo.</title>
        <authorList>
            <person name="Waite D.W."/>
            <person name="Dsouza M."/>
            <person name="Sekiguchi Y."/>
            <person name="Hugenholtz P."/>
            <person name="Taylor M.W."/>
        </authorList>
    </citation>
    <scope>NUCLEOTIDE SEQUENCE [LARGE SCALE GENOMIC DNA]</scope>
    <source>
        <strain evidence="9 10">BI02</strain>
    </source>
</reference>
<organism evidence="9 10">
    <name type="scientific">Streptococcus gallolyticus</name>
    <dbReference type="NCBI Taxonomy" id="315405"/>
    <lineage>
        <taxon>Bacteria</taxon>
        <taxon>Bacillati</taxon>
        <taxon>Bacillota</taxon>
        <taxon>Bacilli</taxon>
        <taxon>Lactobacillales</taxon>
        <taxon>Streptococcaceae</taxon>
        <taxon>Streptococcus</taxon>
    </lineage>
</organism>
<evidence type="ECO:0000256" key="3">
    <source>
        <dbReference type="ARBA" id="ARBA00022475"/>
    </source>
</evidence>
<keyword evidence="3" id="KW-1003">Cell membrane</keyword>
<name>A0A368UDI0_9STRE</name>
<dbReference type="GO" id="GO:0005886">
    <property type="term" value="C:plasma membrane"/>
    <property type="evidence" value="ECO:0007669"/>
    <property type="project" value="UniProtKB-SubCell"/>
</dbReference>
<dbReference type="EMBL" id="NETH01000030">
    <property type="protein sequence ID" value="RCW16742.1"/>
    <property type="molecule type" value="Genomic_DNA"/>
</dbReference>
<evidence type="ECO:0000256" key="2">
    <source>
        <dbReference type="ARBA" id="ARBA00022448"/>
    </source>
</evidence>
<evidence type="ECO:0000313" key="9">
    <source>
        <dbReference type="EMBL" id="RCW16742.1"/>
    </source>
</evidence>
<feature type="transmembrane region" description="Helical" evidence="7">
    <location>
        <begin position="7"/>
        <end position="29"/>
    </location>
</feature>
<evidence type="ECO:0000256" key="4">
    <source>
        <dbReference type="ARBA" id="ARBA00022692"/>
    </source>
</evidence>
<dbReference type="Gene3D" id="1.10.3720.10">
    <property type="entry name" value="MetI-like"/>
    <property type="match status" value="1"/>
</dbReference>
<evidence type="ECO:0000256" key="6">
    <source>
        <dbReference type="ARBA" id="ARBA00023136"/>
    </source>
</evidence>
<keyword evidence="6 7" id="KW-0472">Membrane</keyword>
<dbReference type="PANTHER" id="PTHR43744">
    <property type="entry name" value="ABC TRANSPORTER PERMEASE PROTEIN MG189-RELATED-RELATED"/>
    <property type="match status" value="1"/>
</dbReference>
<accession>A0A368UDI0</accession>
<dbReference type="GO" id="GO:0055085">
    <property type="term" value="P:transmembrane transport"/>
    <property type="evidence" value="ECO:0007669"/>
    <property type="project" value="InterPro"/>
</dbReference>
<evidence type="ECO:0000256" key="1">
    <source>
        <dbReference type="ARBA" id="ARBA00004651"/>
    </source>
</evidence>
<evidence type="ECO:0000259" key="8">
    <source>
        <dbReference type="PROSITE" id="PS50928"/>
    </source>
</evidence>
<evidence type="ECO:0000256" key="5">
    <source>
        <dbReference type="ARBA" id="ARBA00022989"/>
    </source>
</evidence>
<comment type="caution">
    <text evidence="9">The sequence shown here is derived from an EMBL/GenBank/DDBJ whole genome shotgun (WGS) entry which is preliminary data.</text>
</comment>
<keyword evidence="4 7" id="KW-0812">Transmembrane</keyword>
<dbReference type="InterPro" id="IPR000515">
    <property type="entry name" value="MetI-like"/>
</dbReference>
<dbReference type="PANTHER" id="PTHR43744:SF2">
    <property type="entry name" value="ARABINOOLIGOSACCHARIDES TRANSPORT SYSTEM PERMEASE PROTEIN ARAQ"/>
    <property type="match status" value="1"/>
</dbReference>
<feature type="transmembrane region" description="Helical" evidence="7">
    <location>
        <begin position="196"/>
        <end position="221"/>
    </location>
</feature>
<comment type="similarity">
    <text evidence="7">Belongs to the binding-protein-dependent transport system permease family.</text>
</comment>
<dbReference type="CDD" id="cd06261">
    <property type="entry name" value="TM_PBP2"/>
    <property type="match status" value="1"/>
</dbReference>
<evidence type="ECO:0000256" key="7">
    <source>
        <dbReference type="RuleBase" id="RU363032"/>
    </source>
</evidence>
<dbReference type="AlphaFoldDB" id="A0A368UDI0"/>
<dbReference type="PROSITE" id="PS50928">
    <property type="entry name" value="ABC_TM1"/>
    <property type="match status" value="1"/>
</dbReference>
<feature type="transmembrane region" description="Helical" evidence="7">
    <location>
        <begin position="135"/>
        <end position="158"/>
    </location>
</feature>
<comment type="subcellular location">
    <subcellularLocation>
        <location evidence="1 7">Cell membrane</location>
        <topology evidence="1 7">Multi-pass membrane protein</topology>
    </subcellularLocation>
</comment>
<sequence length="275" mass="30824">MSHKNRLIFSYLFLGVMSVIFAFPFYFLIVSTTNTSLAITNGSLLPGSHFVENLHALFEQTDMWRAIGNSAVITLIQTVLALLIGSAAGYGFEIYKSRVTEVIFRIILLSMMIPFAAIMIPLFRLFGQLTMLSEYIGIDSYASVYLPYLATAFLIFYFRQNTKMFPRELLEAGRIDGLSEVGCFFFLYMPTMKNTYAAAAIITFMNSWNNYIWPLVVIQSADKQTVPLLIANLGSSYSPDFGLIMMAVLIATLPTLTIFFVLQKHFVAGMLGASK</sequence>
<dbReference type="Pfam" id="PF00528">
    <property type="entry name" value="BPD_transp_1"/>
    <property type="match status" value="1"/>
</dbReference>
<feature type="transmembrane region" description="Helical" evidence="7">
    <location>
        <begin position="241"/>
        <end position="262"/>
    </location>
</feature>
<protein>
    <submittedName>
        <fullName evidence="9">Lactose ABC transporter permease</fullName>
    </submittedName>
</protein>
<dbReference type="SUPFAM" id="SSF161098">
    <property type="entry name" value="MetI-like"/>
    <property type="match status" value="1"/>
</dbReference>
<dbReference type="InterPro" id="IPR035906">
    <property type="entry name" value="MetI-like_sf"/>
</dbReference>
<feature type="domain" description="ABC transmembrane type-1" evidence="8">
    <location>
        <begin position="67"/>
        <end position="262"/>
    </location>
</feature>
<gene>
    <name evidence="9" type="ORF">CAC02_06825</name>
</gene>
<evidence type="ECO:0000313" key="10">
    <source>
        <dbReference type="Proteomes" id="UP000253215"/>
    </source>
</evidence>
<keyword evidence="2 7" id="KW-0813">Transport</keyword>
<proteinExistence type="inferred from homology"/>